<evidence type="ECO:0000256" key="7">
    <source>
        <dbReference type="ARBA" id="ARBA00056010"/>
    </source>
</evidence>
<comment type="function">
    <text evidence="7">May be involved in cell proliferation and cell motility.</text>
</comment>
<dbReference type="PIRSF" id="PIRSF002419">
    <property type="entry name" value="Tetraspanin"/>
    <property type="match status" value="1"/>
</dbReference>
<dbReference type="InParanoid" id="A0A6P7LW96"/>
<feature type="transmembrane region" description="Helical" evidence="8">
    <location>
        <begin position="20"/>
        <end position="40"/>
    </location>
</feature>
<dbReference type="Gene3D" id="1.10.1450.10">
    <property type="entry name" value="Tetraspanin"/>
    <property type="match status" value="1"/>
</dbReference>
<dbReference type="AlphaFoldDB" id="A0A6P7LW96"/>
<reference evidence="10" key="1">
    <citation type="submission" date="2025-08" db="UniProtKB">
        <authorList>
            <consortium name="RefSeq"/>
        </authorList>
    </citation>
    <scope>IDENTIFICATION</scope>
</reference>
<dbReference type="PANTHER" id="PTHR19282:SF257">
    <property type="entry name" value="TETRASPANIN-7"/>
    <property type="match status" value="1"/>
</dbReference>
<keyword evidence="5 8" id="KW-0472">Membrane</keyword>
<gene>
    <name evidence="10" type="primary">LOC114851136</name>
</gene>
<dbReference type="Proteomes" id="UP000515150">
    <property type="component" value="Chromosome 2"/>
</dbReference>
<keyword evidence="3 8" id="KW-0812">Transmembrane</keyword>
<dbReference type="InterPro" id="IPR018499">
    <property type="entry name" value="Tetraspanin/Peripherin"/>
</dbReference>
<dbReference type="GO" id="GO:0005886">
    <property type="term" value="C:plasma membrane"/>
    <property type="evidence" value="ECO:0007669"/>
    <property type="project" value="TreeGrafter"/>
</dbReference>
<dbReference type="RefSeq" id="XP_028998560.1">
    <property type="nucleotide sequence ID" value="XM_029142727.3"/>
</dbReference>
<dbReference type="SUPFAM" id="SSF48652">
    <property type="entry name" value="Tetraspanin"/>
    <property type="match status" value="1"/>
</dbReference>
<evidence type="ECO:0000256" key="2">
    <source>
        <dbReference type="ARBA" id="ARBA00006840"/>
    </source>
</evidence>
<dbReference type="CDD" id="cd03161">
    <property type="entry name" value="TM4SF2_6_like_LEL"/>
    <property type="match status" value="1"/>
</dbReference>
<dbReference type="PROSITE" id="PS00421">
    <property type="entry name" value="TM4_1"/>
    <property type="match status" value="1"/>
</dbReference>
<dbReference type="PANTHER" id="PTHR19282">
    <property type="entry name" value="TETRASPANIN"/>
    <property type="match status" value="1"/>
</dbReference>
<protein>
    <recommendedName>
        <fullName evidence="8">Tetraspanin</fullName>
    </recommendedName>
</protein>
<proteinExistence type="inferred from homology"/>
<dbReference type="InterPro" id="IPR018503">
    <property type="entry name" value="Tetraspanin_CS"/>
</dbReference>
<accession>A0A6P7LW96</accession>
<name>A0A6P7LW96_BETSP</name>
<evidence type="ECO:0000313" key="9">
    <source>
        <dbReference type="Proteomes" id="UP000515150"/>
    </source>
</evidence>
<evidence type="ECO:0000256" key="1">
    <source>
        <dbReference type="ARBA" id="ARBA00004141"/>
    </source>
</evidence>
<dbReference type="Pfam" id="PF00335">
    <property type="entry name" value="Tetraspanin"/>
    <property type="match status" value="1"/>
</dbReference>
<evidence type="ECO:0000313" key="10">
    <source>
        <dbReference type="RefSeq" id="XP_028998560.1"/>
    </source>
</evidence>
<comment type="subcellular location">
    <subcellularLocation>
        <location evidence="1 8">Membrane</location>
        <topology evidence="1 8">Multi-pass membrane protein</topology>
    </subcellularLocation>
</comment>
<dbReference type="PRINTS" id="PR00259">
    <property type="entry name" value="TMFOUR"/>
</dbReference>
<dbReference type="InterPro" id="IPR008952">
    <property type="entry name" value="Tetraspanin_EC2_sf"/>
</dbReference>
<sequence>MAPRRIETKPMIICLKTLLLLYSFIFWVTGVVLLSVGLWWRFMLGPYTLLVSNGPCYAPYVLTGTGATIVLFGLFGCFATCRGRPWMLNLFAVFLSLVFMIELIAGISGFIFRHEIKENFLTTYSEAVMKYDGRDDRSLAVDSVQRRLHCCGVGNYTSWFSSVYFPVSGVPASCCISLSDCRGADLKNETVVAHKVYKQGCYELVTSFVESNVGTIAGVTFGISFSQVIGLFLACCLSRVIHSNQYEMV</sequence>
<dbReference type="InterPro" id="IPR000301">
    <property type="entry name" value="Tetraspanin_animals"/>
</dbReference>
<comment type="similarity">
    <text evidence="2 8">Belongs to the tetraspanin (TM4SF) family.</text>
</comment>
<dbReference type="OrthoDB" id="9972904at2759"/>
<keyword evidence="4 8" id="KW-1133">Transmembrane helix</keyword>
<keyword evidence="6" id="KW-0325">Glycoprotein</keyword>
<feature type="transmembrane region" description="Helical" evidence="8">
    <location>
        <begin position="216"/>
        <end position="241"/>
    </location>
</feature>
<organism evidence="9 10">
    <name type="scientific">Betta splendens</name>
    <name type="common">Siamese fighting fish</name>
    <dbReference type="NCBI Taxonomy" id="158456"/>
    <lineage>
        <taxon>Eukaryota</taxon>
        <taxon>Metazoa</taxon>
        <taxon>Chordata</taxon>
        <taxon>Craniata</taxon>
        <taxon>Vertebrata</taxon>
        <taxon>Euteleostomi</taxon>
        <taxon>Actinopterygii</taxon>
        <taxon>Neopterygii</taxon>
        <taxon>Teleostei</taxon>
        <taxon>Neoteleostei</taxon>
        <taxon>Acanthomorphata</taxon>
        <taxon>Anabantaria</taxon>
        <taxon>Anabantiformes</taxon>
        <taxon>Anabantoidei</taxon>
        <taxon>Osphronemidae</taxon>
        <taxon>Betta</taxon>
    </lineage>
</organism>
<dbReference type="GeneID" id="114851136"/>
<evidence type="ECO:0000256" key="8">
    <source>
        <dbReference type="RuleBase" id="RU361218"/>
    </source>
</evidence>
<evidence type="ECO:0000256" key="3">
    <source>
        <dbReference type="ARBA" id="ARBA00022692"/>
    </source>
</evidence>
<evidence type="ECO:0000256" key="5">
    <source>
        <dbReference type="ARBA" id="ARBA00023136"/>
    </source>
</evidence>
<feature type="transmembrane region" description="Helical" evidence="8">
    <location>
        <begin position="60"/>
        <end position="81"/>
    </location>
</feature>
<evidence type="ECO:0000256" key="6">
    <source>
        <dbReference type="ARBA" id="ARBA00023180"/>
    </source>
</evidence>
<dbReference type="InterPro" id="IPR048232">
    <property type="entry name" value="TSN6/7_LEL"/>
</dbReference>
<dbReference type="FunFam" id="1.10.1450.10:FF:000003">
    <property type="entry name" value="Tetraspanin"/>
    <property type="match status" value="1"/>
</dbReference>
<keyword evidence="9" id="KW-1185">Reference proteome</keyword>
<feature type="transmembrane region" description="Helical" evidence="8">
    <location>
        <begin position="88"/>
        <end position="112"/>
    </location>
</feature>
<evidence type="ECO:0000256" key="4">
    <source>
        <dbReference type="ARBA" id="ARBA00022989"/>
    </source>
</evidence>
<dbReference type="KEGG" id="bspl:114851136"/>